<dbReference type="AlphaFoldDB" id="A0A835QQB2"/>
<sequence length="104" mass="11573">MGDDRARPESPFHAKGSSRGENGTQREDKDKRKGHQQTHISQQRHQTDVEGTSRRLSRAQALLRDGRARRVHGAGRKQGRGECVGYNEGRPGVGRSGEVYVPEV</sequence>
<feature type="region of interest" description="Disordered" evidence="1">
    <location>
        <begin position="1"/>
        <end position="55"/>
    </location>
</feature>
<evidence type="ECO:0000256" key="1">
    <source>
        <dbReference type="SAM" id="MobiDB-lite"/>
    </source>
</evidence>
<feature type="compositionally biased region" description="Basic and acidic residues" evidence="1">
    <location>
        <begin position="1"/>
        <end position="12"/>
    </location>
</feature>
<dbReference type="OrthoDB" id="4069699at2759"/>
<gene>
    <name evidence="2" type="ORF">HPP92_013575</name>
</gene>
<organism evidence="2 3">
    <name type="scientific">Vanilla planifolia</name>
    <name type="common">Vanilla</name>
    <dbReference type="NCBI Taxonomy" id="51239"/>
    <lineage>
        <taxon>Eukaryota</taxon>
        <taxon>Viridiplantae</taxon>
        <taxon>Streptophyta</taxon>
        <taxon>Embryophyta</taxon>
        <taxon>Tracheophyta</taxon>
        <taxon>Spermatophyta</taxon>
        <taxon>Magnoliopsida</taxon>
        <taxon>Liliopsida</taxon>
        <taxon>Asparagales</taxon>
        <taxon>Orchidaceae</taxon>
        <taxon>Vanilloideae</taxon>
        <taxon>Vanilleae</taxon>
        <taxon>Vanilla</taxon>
    </lineage>
</organism>
<keyword evidence="3" id="KW-1185">Reference proteome</keyword>
<protein>
    <submittedName>
        <fullName evidence="2">Uncharacterized protein</fullName>
    </submittedName>
</protein>
<reference evidence="2 3" key="1">
    <citation type="journal article" date="2020" name="Nat. Food">
        <title>A phased Vanilla planifolia genome enables genetic improvement of flavour and production.</title>
        <authorList>
            <person name="Hasing T."/>
            <person name="Tang H."/>
            <person name="Brym M."/>
            <person name="Khazi F."/>
            <person name="Huang T."/>
            <person name="Chambers A.H."/>
        </authorList>
    </citation>
    <scope>NUCLEOTIDE SEQUENCE [LARGE SCALE GENOMIC DNA]</scope>
    <source>
        <tissue evidence="2">Leaf</tissue>
    </source>
</reference>
<dbReference type="Proteomes" id="UP000636800">
    <property type="component" value="Chromosome 6"/>
</dbReference>
<feature type="compositionally biased region" description="Basic residues" evidence="1">
    <location>
        <begin position="69"/>
        <end position="78"/>
    </location>
</feature>
<comment type="caution">
    <text evidence="2">The sequence shown here is derived from an EMBL/GenBank/DDBJ whole genome shotgun (WGS) entry which is preliminary data.</text>
</comment>
<proteinExistence type="predicted"/>
<evidence type="ECO:0000313" key="2">
    <source>
        <dbReference type="EMBL" id="KAG0476734.1"/>
    </source>
</evidence>
<feature type="region of interest" description="Disordered" evidence="1">
    <location>
        <begin position="69"/>
        <end position="104"/>
    </location>
</feature>
<dbReference type="EMBL" id="JADCNL010000006">
    <property type="protein sequence ID" value="KAG0476734.1"/>
    <property type="molecule type" value="Genomic_DNA"/>
</dbReference>
<name>A0A835QQB2_VANPL</name>
<accession>A0A835QQB2</accession>
<evidence type="ECO:0000313" key="3">
    <source>
        <dbReference type="Proteomes" id="UP000636800"/>
    </source>
</evidence>